<feature type="domain" description="Trimeric autotransporter adhesin Trp ring" evidence="17">
    <location>
        <begin position="831"/>
        <end position="878"/>
    </location>
</feature>
<evidence type="ECO:0000259" key="15">
    <source>
        <dbReference type="Pfam" id="PF05662"/>
    </source>
</evidence>
<evidence type="ECO:0000256" key="12">
    <source>
        <dbReference type="SAM" id="Phobius"/>
    </source>
</evidence>
<dbReference type="Pfam" id="PF05658">
    <property type="entry name" value="YadA_head"/>
    <property type="match status" value="3"/>
</dbReference>
<comment type="subcellular location">
    <subcellularLocation>
        <location evidence="2">Cell outer membrane</location>
    </subcellularLocation>
    <subcellularLocation>
        <location evidence="1">Cell surface</location>
    </subcellularLocation>
</comment>
<evidence type="ECO:0000259" key="14">
    <source>
        <dbReference type="Pfam" id="PF05658"/>
    </source>
</evidence>
<keyword evidence="9 12" id="KW-0472">Membrane</keyword>
<dbReference type="Proteomes" id="UP000254280">
    <property type="component" value="Unassembled WGS sequence"/>
</dbReference>
<dbReference type="InterPro" id="IPR037174">
    <property type="entry name" value="Trimeric_adhesin"/>
</dbReference>
<dbReference type="SUPFAM" id="SSF101999">
    <property type="entry name" value="Trimeric adhesin"/>
    <property type="match status" value="5"/>
</dbReference>
<dbReference type="InterPro" id="IPR005594">
    <property type="entry name" value="YadA_C"/>
</dbReference>
<feature type="compositionally biased region" description="Polar residues" evidence="11">
    <location>
        <begin position="1273"/>
        <end position="1282"/>
    </location>
</feature>
<dbReference type="Pfam" id="PF03895">
    <property type="entry name" value="YadA_anchor"/>
    <property type="match status" value="1"/>
</dbReference>
<dbReference type="EMBL" id="UGSS01000002">
    <property type="protein sequence ID" value="SUB33735.1"/>
    <property type="molecule type" value="Genomic_DNA"/>
</dbReference>
<feature type="region of interest" description="Disordered" evidence="11">
    <location>
        <begin position="1261"/>
        <end position="1282"/>
    </location>
</feature>
<sequence length="1795" mass="184712">MNNVFKVIWDSSAQCWVAVSELARSKTKSTSDKRAQPSKVLVALGLAGMALSSGSVIAATASEVMVNSQQGSVTSGNQKVMLITDSSSNSIAIGGAAGNSRENSRELKPAEAQTGGTAIGSNSNAGEGSVAISYSANASGNSTVAIGYSAQASGSAAVALGLSSNATGSDSFAVGRNTKTSTNSISIGMSSQSGGDSVAIGHGASTLNKSAAVAIGNHSKATDYQAVAIGDKAYAGHWASAFGAYSNASVQRALAVGYGATASANASSTFGVRSNATAANATALGSYANASGEYSIATGDNSAASVKEAIAIGHQSNVSGAEAIGIGAENTVSGENSGVLGYKNTVSNANTFVLGSNVKSTQDNSVILGANSTDREATVETKANVGGYDYSGFSGVAKAGNGVVSVGFQGGERQIINVAAGNVSATSTDAINGSQLYLVGNSIINQMPVIYTDKQGNKVYKVPQKDNPTTFTFVDEKGQPVTGDIIASMNDGDNQADSPKTLANVKGNLPNTYNANSEYNPKNQTVTVSKEQSLPPSLNVNNAATVGDILNSGWNLKNNGQASDFVKPYDSVDFANGTATTAVVKPAEDGKSTTIQYNVNVDNETITTKEVTDPVTQKPITQLTAKTTTLGDNNQDGKIDDPDPKAKNALVTAENITKAINASGFKLKTSAVEGGEKDKTSTPENGELINPGDSVEMIAGKNLTVKQENGKVTYSTKEEVDFNKITLSNGDNHQVNLVNGAPVATDANVNPTESKPTASLNITSVDGKPTQLTGVGSVLNTTQVTTNSGKQGETEGKTGMDNLLNLTGAQDKPLENDVLNSAATVRDLTHLGWVVSASGNGYKNTVKNANEVNFVGANGISVTGETKENVREIKISVDSQSAVESAQLPVVYTNKAGDKLVKVGDKFYKAGDVTDGKPKNDATPVETKDVIAAMNNGDNNTTTPMALSNLQGNLAPTYNAGDKKENENKKLGNDVVSAGDITKAQTAPDNVTNIYHNAATVGDILNAGWNLQANGEGKDFVKAYDAVNFANGVGTTVNVEVAEDGKTSAVRINSLLGITDKEGNQVVKGKNGKYYKPSALKPNGEPKDNVVGVDAGDVQVNVINPAAADKGTKGDVVQVGNLSSGLSTQNVETKPTGKGNPTGSSSLLNLNELAADGKSNKVPDSNAATVGDLRNMGWELRASGNDYIDTVKNANKVDFVGSGLATVTGETKGDVRTITVDVDAQAVTNNARLPVVYTDKNGKQLYPIKDKDGNITYNTKPDGQGETVEPDNVITSINGPKGTTTPTVLTNVMSNLPETYNDDVYNLNKKAVTKTQDLPPSLKVNNAATVGDILNAGWNLKNNGQPGDFVKAYDSVDFIDGNGTTAVVTTTPDGTSTTVKYNAKIDNNTIKLNDKGELYADYAGDIAKATTKVAAGNNIDVTPEVNPDGSTTYTVATKDDVAFKTVNVGDNVNINRDGLTIKDGPRITVAGIDGGNKKITGVANGDISPTSHDAINGSQLYAVQQALTSSIAASKEEVTSTDNSVTVTATPNDSGANVFDLSVNTDNTTITKDATTGALKAKTTTLSNTNGKVDTPAPENANALVSAQDIASAINQSGFTLTAQGENGSTVHPGATVDMKNTDGNIVISKSAGSNDVTYNLARDINVDQVRAGNTVLNNKGVTIGSGANPVELTENGLNNGGNRITNVAPGQAPTDAVNVSQLRGQMGNVYQRMNKMDKDLRAGIAGSNAAATLPQVYMPGKSMVAASAGTFKGENAFAVGYSRVSDNGKLILKLQGNANSQGDVGGGVGIGYQW</sequence>
<dbReference type="CDD" id="cd12820">
    <property type="entry name" value="LbR_YadA-like"/>
    <property type="match status" value="2"/>
</dbReference>
<feature type="compositionally biased region" description="Polar residues" evidence="11">
    <location>
        <begin position="1123"/>
        <end position="1143"/>
    </location>
</feature>
<keyword evidence="4" id="KW-0813">Transport</keyword>
<dbReference type="Gene3D" id="2.20.70.140">
    <property type="match status" value="2"/>
</dbReference>
<dbReference type="Pfam" id="PF05662">
    <property type="entry name" value="YadA_stalk"/>
    <property type="match status" value="3"/>
</dbReference>
<feature type="region of interest" description="Disordered" evidence="11">
    <location>
        <begin position="1123"/>
        <end position="1148"/>
    </location>
</feature>
<dbReference type="Gene3D" id="1.20.5.170">
    <property type="match status" value="2"/>
</dbReference>
<evidence type="ECO:0000256" key="3">
    <source>
        <dbReference type="ARBA" id="ARBA00005848"/>
    </source>
</evidence>
<dbReference type="InterPro" id="IPR008640">
    <property type="entry name" value="Adhesin_Head_dom"/>
</dbReference>
<dbReference type="Gene3D" id="3.30.1300.30">
    <property type="entry name" value="GSPII I/J protein-like"/>
    <property type="match status" value="1"/>
</dbReference>
<keyword evidence="5" id="KW-1134">Transmembrane beta strand</keyword>
<evidence type="ECO:0000259" key="17">
    <source>
        <dbReference type="Pfam" id="PF18669"/>
    </source>
</evidence>
<keyword evidence="10" id="KW-0998">Cell outer membrane</keyword>
<keyword evidence="8" id="KW-0653">Protein transport</keyword>
<feature type="region of interest" description="Disordered" evidence="11">
    <location>
        <begin position="93"/>
        <end position="122"/>
    </location>
</feature>
<dbReference type="Pfam" id="PF13018">
    <property type="entry name" value="ESPR"/>
    <property type="match status" value="1"/>
</dbReference>
<evidence type="ECO:0000256" key="1">
    <source>
        <dbReference type="ARBA" id="ARBA00004241"/>
    </source>
</evidence>
<proteinExistence type="inferred from homology"/>
<dbReference type="Gene3D" id="2.150.10.10">
    <property type="entry name" value="Serralysin-like metalloprotease, C-terminal"/>
    <property type="match status" value="3"/>
</dbReference>
<feature type="transmembrane region" description="Helical" evidence="12">
    <location>
        <begin position="40"/>
        <end position="61"/>
    </location>
</feature>
<dbReference type="InterPro" id="IPR008635">
    <property type="entry name" value="Coiled_stalk_dom"/>
</dbReference>
<evidence type="ECO:0000313" key="18">
    <source>
        <dbReference type="EMBL" id="SUB33735.1"/>
    </source>
</evidence>
<dbReference type="SUPFAM" id="SSF101967">
    <property type="entry name" value="Adhesin YadA, collagen-binding domain"/>
    <property type="match status" value="4"/>
</dbReference>
<evidence type="ECO:0000256" key="5">
    <source>
        <dbReference type="ARBA" id="ARBA00022452"/>
    </source>
</evidence>
<dbReference type="Pfam" id="PF18669">
    <property type="entry name" value="Trp_ring"/>
    <property type="match status" value="2"/>
</dbReference>
<dbReference type="InterPro" id="IPR011049">
    <property type="entry name" value="Serralysin-like_metalloprot_C"/>
</dbReference>
<feature type="domain" description="Trimeric autotransporter adhesin YadA-like C-terminal membrane anchor" evidence="13">
    <location>
        <begin position="1735"/>
        <end position="1795"/>
    </location>
</feature>
<keyword evidence="19" id="KW-1185">Reference proteome</keyword>
<dbReference type="Gene3D" id="3.90.1780.10">
    <property type="entry name" value="Trimeric adhesin"/>
    <property type="match status" value="6"/>
</dbReference>
<name>A0A379B530_9PAST</name>
<dbReference type="GO" id="GO:0009279">
    <property type="term" value="C:cell outer membrane"/>
    <property type="evidence" value="ECO:0007669"/>
    <property type="project" value="UniProtKB-SubCell"/>
</dbReference>
<evidence type="ECO:0000256" key="8">
    <source>
        <dbReference type="ARBA" id="ARBA00022927"/>
    </source>
</evidence>
<dbReference type="InterPro" id="IPR040482">
    <property type="entry name" value="Trp_ring"/>
</dbReference>
<evidence type="ECO:0000256" key="9">
    <source>
        <dbReference type="ARBA" id="ARBA00023136"/>
    </source>
</evidence>
<evidence type="ECO:0000256" key="2">
    <source>
        <dbReference type="ARBA" id="ARBA00004442"/>
    </source>
</evidence>
<feature type="domain" description="Trimeric autotransporter adhesin YadA-like head" evidence="14">
    <location>
        <begin position="138"/>
        <end position="163"/>
    </location>
</feature>
<keyword evidence="7" id="KW-0732">Signal</keyword>
<dbReference type="Gene3D" id="2.20.25.140">
    <property type="match status" value="2"/>
</dbReference>
<gene>
    <name evidence="18" type="primary">hsf2_13</name>
    <name evidence="18" type="ORF">NCTC10699_01363</name>
</gene>
<evidence type="ECO:0000259" key="13">
    <source>
        <dbReference type="Pfam" id="PF03895"/>
    </source>
</evidence>
<comment type="similarity">
    <text evidence="3">Belongs to the autotransporter-2 (AT-2) (TC 1.B.40) family.</text>
</comment>
<protein>
    <submittedName>
        <fullName evidence="18">Autotransporter adhesin</fullName>
    </submittedName>
</protein>
<feature type="domain" description="Trimeric autotransporter adhesin Trp ring" evidence="17">
    <location>
        <begin position="1176"/>
        <end position="1223"/>
    </location>
</feature>
<keyword evidence="12" id="KW-1133">Transmembrane helix</keyword>
<accession>A0A379B530</accession>
<evidence type="ECO:0000256" key="6">
    <source>
        <dbReference type="ARBA" id="ARBA00022692"/>
    </source>
</evidence>
<dbReference type="InterPro" id="IPR045584">
    <property type="entry name" value="Pilin-like"/>
</dbReference>
<feature type="domain" description="Trimeric autotransporter adhesin YadA-like stalk" evidence="15">
    <location>
        <begin position="414"/>
        <end position="445"/>
    </location>
</feature>
<feature type="domain" description="Trimeric autotransporter adhesin YadA-like head" evidence="14">
    <location>
        <begin position="276"/>
        <end position="302"/>
    </location>
</feature>
<feature type="domain" description="Trimeric autotransporter adhesin YadA-like stalk" evidence="15">
    <location>
        <begin position="1684"/>
        <end position="1712"/>
    </location>
</feature>
<evidence type="ECO:0000256" key="10">
    <source>
        <dbReference type="ARBA" id="ARBA00023237"/>
    </source>
</evidence>
<dbReference type="Gene3D" id="6.20.50.100">
    <property type="match status" value="1"/>
</dbReference>
<evidence type="ECO:0000256" key="7">
    <source>
        <dbReference type="ARBA" id="ARBA00022729"/>
    </source>
</evidence>
<dbReference type="SUPFAM" id="SSF54523">
    <property type="entry name" value="Pili subunits"/>
    <property type="match status" value="1"/>
</dbReference>
<dbReference type="GO" id="GO:0009986">
    <property type="term" value="C:cell surface"/>
    <property type="evidence" value="ECO:0007669"/>
    <property type="project" value="UniProtKB-SubCell"/>
</dbReference>
<evidence type="ECO:0000256" key="4">
    <source>
        <dbReference type="ARBA" id="ARBA00022448"/>
    </source>
</evidence>
<feature type="domain" description="Trimeric autotransporter adhesin YadA-like stalk" evidence="15">
    <location>
        <begin position="1478"/>
        <end position="1518"/>
    </location>
</feature>
<evidence type="ECO:0000259" key="16">
    <source>
        <dbReference type="Pfam" id="PF13018"/>
    </source>
</evidence>
<dbReference type="InterPro" id="IPR024973">
    <property type="entry name" value="ESPR"/>
</dbReference>
<dbReference type="GO" id="GO:0015031">
    <property type="term" value="P:protein transport"/>
    <property type="evidence" value="ECO:0007669"/>
    <property type="project" value="UniProtKB-KW"/>
</dbReference>
<evidence type="ECO:0000256" key="11">
    <source>
        <dbReference type="SAM" id="MobiDB-lite"/>
    </source>
</evidence>
<reference evidence="18 19" key="1">
    <citation type="submission" date="2018-06" db="EMBL/GenBank/DDBJ databases">
        <authorList>
            <consortium name="Pathogen Informatics"/>
            <person name="Doyle S."/>
        </authorList>
    </citation>
    <scope>NUCLEOTIDE SEQUENCE [LARGE SCALE GENOMIC DNA]</scope>
    <source>
        <strain evidence="18 19">NCTC10699</strain>
    </source>
</reference>
<feature type="domain" description="ESPR" evidence="16">
    <location>
        <begin position="1"/>
        <end position="47"/>
    </location>
</feature>
<evidence type="ECO:0000313" key="19">
    <source>
        <dbReference type="Proteomes" id="UP000254280"/>
    </source>
</evidence>
<organism evidence="18 19">
    <name type="scientific">[Pasteurella] mairii</name>
    <dbReference type="NCBI Taxonomy" id="757"/>
    <lineage>
        <taxon>Bacteria</taxon>
        <taxon>Pseudomonadati</taxon>
        <taxon>Pseudomonadota</taxon>
        <taxon>Gammaproteobacteria</taxon>
        <taxon>Pasteurellales</taxon>
        <taxon>Pasteurellaceae</taxon>
    </lineage>
</organism>
<dbReference type="OrthoDB" id="5675674at2"/>
<feature type="domain" description="Trimeric autotransporter adhesin YadA-like head" evidence="14">
    <location>
        <begin position="212"/>
        <end position="233"/>
    </location>
</feature>
<keyword evidence="6 12" id="KW-0812">Transmembrane</keyword>